<dbReference type="RefSeq" id="XP_028469100.1">
    <property type="nucleotide sequence ID" value="XM_028613993.1"/>
</dbReference>
<feature type="compositionally biased region" description="Basic and acidic residues" evidence="1">
    <location>
        <begin position="104"/>
        <end position="113"/>
    </location>
</feature>
<feature type="region of interest" description="Disordered" evidence="1">
    <location>
        <begin position="68"/>
        <end position="113"/>
    </location>
</feature>
<proteinExistence type="predicted"/>
<dbReference type="EMBL" id="ML119052">
    <property type="protein sequence ID" value="ROT41294.1"/>
    <property type="molecule type" value="Genomic_DNA"/>
</dbReference>
<dbReference type="Proteomes" id="UP000272025">
    <property type="component" value="Unassembled WGS sequence"/>
</dbReference>
<sequence>MELAIIITLFDFSRNETNKRLCNLDRVSTYASPVHEVVVADNGPNKCERRRHDDTQDNGCIAQARLERETYEAKRPRDQETMRPRDQEAKRPRGQETQRGTLFEMRKTQDNIS</sequence>
<gene>
    <name evidence="2" type="ORF">SODALDRAFT_357331</name>
</gene>
<evidence type="ECO:0000313" key="2">
    <source>
        <dbReference type="EMBL" id="ROT41294.1"/>
    </source>
</evidence>
<dbReference type="OrthoDB" id="8958223at2759"/>
<keyword evidence="3" id="KW-1185">Reference proteome</keyword>
<evidence type="ECO:0000313" key="3">
    <source>
        <dbReference type="Proteomes" id="UP000272025"/>
    </source>
</evidence>
<dbReference type="AlphaFoldDB" id="A0A3N2Q3F1"/>
<feature type="compositionally biased region" description="Basic and acidic residues" evidence="1">
    <location>
        <begin position="68"/>
        <end position="96"/>
    </location>
</feature>
<name>A0A3N2Q3F1_SODAK</name>
<organism evidence="2 3">
    <name type="scientific">Sodiomyces alkalinus (strain CBS 110278 / VKM F-3762 / F11)</name>
    <name type="common">Alkaliphilic filamentous fungus</name>
    <dbReference type="NCBI Taxonomy" id="1314773"/>
    <lineage>
        <taxon>Eukaryota</taxon>
        <taxon>Fungi</taxon>
        <taxon>Dikarya</taxon>
        <taxon>Ascomycota</taxon>
        <taxon>Pezizomycotina</taxon>
        <taxon>Sordariomycetes</taxon>
        <taxon>Hypocreomycetidae</taxon>
        <taxon>Glomerellales</taxon>
        <taxon>Plectosphaerellaceae</taxon>
        <taxon>Sodiomyces</taxon>
    </lineage>
</organism>
<dbReference type="GeneID" id="39582471"/>
<accession>A0A3N2Q3F1</accession>
<evidence type="ECO:0000256" key="1">
    <source>
        <dbReference type="SAM" id="MobiDB-lite"/>
    </source>
</evidence>
<reference evidence="2 3" key="1">
    <citation type="journal article" date="2018" name="Mol. Ecol.">
        <title>The obligate alkalophilic soda-lake fungus Sodiomyces alkalinus has shifted to a protein diet.</title>
        <authorList>
            <person name="Grum-Grzhimaylo A.A."/>
            <person name="Falkoski D.L."/>
            <person name="van den Heuvel J."/>
            <person name="Valero-Jimenez C.A."/>
            <person name="Min B."/>
            <person name="Choi I.G."/>
            <person name="Lipzen A."/>
            <person name="Daum C.G."/>
            <person name="Aanen D.K."/>
            <person name="Tsang A."/>
            <person name="Henrissat B."/>
            <person name="Bilanenko E.N."/>
            <person name="de Vries R.P."/>
            <person name="van Kan J.A.L."/>
            <person name="Grigoriev I.V."/>
            <person name="Debets A.J.M."/>
        </authorList>
    </citation>
    <scope>NUCLEOTIDE SEQUENCE [LARGE SCALE GENOMIC DNA]</scope>
    <source>
        <strain evidence="2 3">F11</strain>
    </source>
</reference>
<protein>
    <submittedName>
        <fullName evidence="2">Uncharacterized protein</fullName>
    </submittedName>
</protein>